<feature type="transmembrane region" description="Helical" evidence="8">
    <location>
        <begin position="188"/>
        <end position="206"/>
    </location>
</feature>
<dbReference type="InterPro" id="IPR027815">
    <property type="entry name" value="CSC1/OSCA1-like_cyt"/>
</dbReference>
<evidence type="ECO:0000256" key="4">
    <source>
        <dbReference type="ARBA" id="ARBA00022692"/>
    </source>
</evidence>
<comment type="catalytic activity">
    <reaction evidence="7">
        <text>Ca(2+)(in) = Ca(2+)(out)</text>
        <dbReference type="Rhea" id="RHEA:29671"/>
        <dbReference type="ChEBI" id="CHEBI:29108"/>
    </reaction>
</comment>
<dbReference type="GO" id="GO:0005227">
    <property type="term" value="F:calcium-activated cation channel activity"/>
    <property type="evidence" value="ECO:0007669"/>
    <property type="project" value="InterPro"/>
</dbReference>
<feature type="transmembrane region" description="Helical" evidence="8">
    <location>
        <begin position="150"/>
        <end position="168"/>
    </location>
</feature>
<evidence type="ECO:0000259" key="12">
    <source>
        <dbReference type="Pfam" id="PF14703"/>
    </source>
</evidence>
<feature type="chain" id="PRO_5025528920" evidence="9">
    <location>
        <begin position="18"/>
        <end position="763"/>
    </location>
</feature>
<feature type="transmembrane region" description="Helical" evidence="8">
    <location>
        <begin position="413"/>
        <end position="437"/>
    </location>
</feature>
<feature type="transmembrane region" description="Helical" evidence="8">
    <location>
        <begin position="663"/>
        <end position="683"/>
    </location>
</feature>
<evidence type="ECO:0000256" key="5">
    <source>
        <dbReference type="ARBA" id="ARBA00022989"/>
    </source>
</evidence>
<dbReference type="InterPro" id="IPR035979">
    <property type="entry name" value="RBD_domain_sf"/>
</dbReference>
<dbReference type="PANTHER" id="PTHR13018:SF38">
    <property type="entry name" value="CSC1-LIKE PROTEIN 2"/>
    <property type="match status" value="1"/>
</dbReference>
<evidence type="ECO:0000256" key="1">
    <source>
        <dbReference type="ARBA" id="ARBA00004127"/>
    </source>
</evidence>
<dbReference type="Pfam" id="PF02714">
    <property type="entry name" value="RSN1_7TM"/>
    <property type="match status" value="1"/>
</dbReference>
<protein>
    <submittedName>
        <fullName evidence="13">Transmembrane protein 63B</fullName>
    </submittedName>
</protein>
<dbReference type="InterPro" id="IPR012677">
    <property type="entry name" value="Nucleotide-bd_a/b_plait_sf"/>
</dbReference>
<dbReference type="SUPFAM" id="SSF54928">
    <property type="entry name" value="RNA-binding domain, RBD"/>
    <property type="match status" value="1"/>
</dbReference>
<organism evidence="13 14">
    <name type="scientific">Echeneis naucrates</name>
    <name type="common">Live sharksucker</name>
    <dbReference type="NCBI Taxonomy" id="173247"/>
    <lineage>
        <taxon>Eukaryota</taxon>
        <taxon>Metazoa</taxon>
        <taxon>Chordata</taxon>
        <taxon>Craniata</taxon>
        <taxon>Vertebrata</taxon>
        <taxon>Euteleostomi</taxon>
        <taxon>Actinopterygii</taxon>
        <taxon>Neopterygii</taxon>
        <taxon>Teleostei</taxon>
        <taxon>Neoteleostei</taxon>
        <taxon>Acanthomorphata</taxon>
        <taxon>Carangaria</taxon>
        <taxon>Carangiformes</taxon>
        <taxon>Echeneidae</taxon>
        <taxon>Echeneis</taxon>
    </lineage>
</organism>
<dbReference type="GO" id="GO:0003676">
    <property type="term" value="F:nucleic acid binding"/>
    <property type="evidence" value="ECO:0007669"/>
    <property type="project" value="InterPro"/>
</dbReference>
<sequence length="763" mass="87089">MLIELIVTMVILGSSQACGGQENCSAHSESKAYCYSARIRSTVLQGLPFGGVPTVLALDFMCFLVLLFVFSILRKVAWDYGRLALVTDADSFTLKSEEKVFEIQLVTLPSVCLPQGFCSWLTAIFRIKDEEIREKCGEDAVHYLSFQRHIIGLLVVIGVLSVGIVLPVNFSGDLPKLQTPPGHLTNLLWLHTSFAFMYLLLTVYSMRRHTSKMHYKEDDLVKRTLFINGISKYAEETQIKQHFEQAYENCTVLEARICYNVAKLMALNAERKKTERSKKFFTDLMAKEHVPTMINPKPCGHLCCCAITGCEEEEAVSYYTKREAKLKEEYRKEKEKVHTKPLGMAFVTFQNEAMTAIILKDFNACQVQGCRCRQEPRSSQFSEVLHVYNWSVSYAPDPQNVRWEHLSLGGISWWIRCLIINCILFILLFFLTTPAIIISTMDKFNVTKPVEYLNNPIVTQFFPTLLLWAFSALLPTIVYYSAFFEAHWTRSGENRTTMHKCYTFLIFMVLLLPSLGLSSLDVFFRWLFDRKFLADAKVRFECVFLPDNGAFFVNYVITSAFIGNAMDLLRIPGLLMYMIRLCLARSAADRRNVKRHQAYEFQFGAAYAWMMNVFTVVMAYSITCPIIVPFGLMYMLLKHLVDRYNMYYAYLPSKLDKKIHSGAVTQVVAAPILCLFWLLFFSTVRTGFETPTSRFTLVVLIVTIVVCLSHVCFGHFKYLNRHQGQRCGHCGEWTSSSSLVFPRHQSSATAADVHCSGAAGPKL</sequence>
<feature type="transmembrane region" description="Helical" evidence="8">
    <location>
        <begin position="695"/>
        <end position="716"/>
    </location>
</feature>
<dbReference type="GO" id="GO:0005886">
    <property type="term" value="C:plasma membrane"/>
    <property type="evidence" value="ECO:0007669"/>
    <property type="project" value="TreeGrafter"/>
</dbReference>
<keyword evidence="9" id="KW-0732">Signal</keyword>
<reference evidence="13" key="3">
    <citation type="submission" date="2025-09" db="UniProtKB">
        <authorList>
            <consortium name="Ensembl"/>
        </authorList>
    </citation>
    <scope>IDENTIFICATION</scope>
</reference>
<evidence type="ECO:0000256" key="8">
    <source>
        <dbReference type="SAM" id="Phobius"/>
    </source>
</evidence>
<comment type="subcellular location">
    <subcellularLocation>
        <location evidence="1">Endomembrane system</location>
        <topology evidence="1">Multi-pass membrane protein</topology>
    </subcellularLocation>
</comment>
<dbReference type="AlphaFoldDB" id="A0A665SUU4"/>
<keyword evidence="14" id="KW-1185">Reference proteome</keyword>
<feature type="domain" description="CSC1/OSCA1-like 7TM region" evidence="10">
    <location>
        <begin position="416"/>
        <end position="687"/>
    </location>
</feature>
<feature type="transmembrane region" description="Helical" evidence="8">
    <location>
        <begin position="608"/>
        <end position="637"/>
    </location>
</feature>
<comment type="similarity">
    <text evidence="2">Belongs to the CSC1 (TC 1.A.17) family.</text>
</comment>
<evidence type="ECO:0000256" key="3">
    <source>
        <dbReference type="ARBA" id="ARBA00022448"/>
    </source>
</evidence>
<evidence type="ECO:0000256" key="2">
    <source>
        <dbReference type="ARBA" id="ARBA00007779"/>
    </source>
</evidence>
<dbReference type="Gene3D" id="3.30.70.330">
    <property type="match status" value="1"/>
</dbReference>
<gene>
    <name evidence="13" type="primary">LOC115055478</name>
</gene>
<dbReference type="Pfam" id="PF14703">
    <property type="entry name" value="PHM7_cyt"/>
    <property type="match status" value="1"/>
</dbReference>
<keyword evidence="4 8" id="KW-0812">Transmembrane</keyword>
<evidence type="ECO:0000259" key="11">
    <source>
        <dbReference type="Pfam" id="PF13967"/>
    </source>
</evidence>
<reference evidence="13" key="2">
    <citation type="submission" date="2025-08" db="UniProtKB">
        <authorList>
            <consortium name="Ensembl"/>
        </authorList>
    </citation>
    <scope>IDENTIFICATION</scope>
</reference>
<accession>A0A665SUU4</accession>
<name>A0A665SUU4_ECHNA</name>
<reference evidence="13" key="1">
    <citation type="submission" date="2021-04" db="EMBL/GenBank/DDBJ databases">
        <authorList>
            <consortium name="Wellcome Sanger Institute Data Sharing"/>
        </authorList>
    </citation>
    <scope>NUCLEOTIDE SEQUENCE [LARGE SCALE GENOMIC DNA]</scope>
</reference>
<keyword evidence="5 8" id="KW-1133">Transmembrane helix</keyword>
<feature type="transmembrane region" description="Helical" evidence="8">
    <location>
        <begin position="457"/>
        <end position="480"/>
    </location>
</feature>
<feature type="domain" description="CSC1/OSCA1-like N-terminal transmembrane" evidence="11">
    <location>
        <begin position="55"/>
        <end position="206"/>
    </location>
</feature>
<evidence type="ECO:0000313" key="14">
    <source>
        <dbReference type="Proteomes" id="UP000472264"/>
    </source>
</evidence>
<dbReference type="GO" id="GO:0012505">
    <property type="term" value="C:endomembrane system"/>
    <property type="evidence" value="ECO:0007669"/>
    <property type="project" value="UniProtKB-SubCell"/>
</dbReference>
<keyword evidence="3" id="KW-0813">Transport</keyword>
<feature type="transmembrane region" description="Helical" evidence="8">
    <location>
        <begin position="54"/>
        <end position="73"/>
    </location>
</feature>
<dbReference type="InterPro" id="IPR003864">
    <property type="entry name" value="CSC1/OSCA1-like_7TM"/>
</dbReference>
<feature type="signal peptide" evidence="9">
    <location>
        <begin position="1"/>
        <end position="17"/>
    </location>
</feature>
<dbReference type="InterPro" id="IPR045122">
    <property type="entry name" value="Csc1-like"/>
</dbReference>
<dbReference type="Ensembl" id="ENSENLT00000000142.1">
    <property type="protein sequence ID" value="ENSENLP00000000139.1"/>
    <property type="gene ID" value="ENSENLG00000000030.1"/>
</dbReference>
<dbReference type="PANTHER" id="PTHR13018">
    <property type="entry name" value="PROBABLE MEMBRANE PROTEIN DUF221-RELATED"/>
    <property type="match status" value="1"/>
</dbReference>
<evidence type="ECO:0000313" key="13">
    <source>
        <dbReference type="Ensembl" id="ENSENLP00000000139.1"/>
    </source>
</evidence>
<feature type="transmembrane region" description="Helical" evidence="8">
    <location>
        <begin position="501"/>
        <end position="524"/>
    </location>
</feature>
<dbReference type="Pfam" id="PF13967">
    <property type="entry name" value="RSN1_TM"/>
    <property type="match status" value="1"/>
</dbReference>
<evidence type="ECO:0000256" key="7">
    <source>
        <dbReference type="ARBA" id="ARBA00036634"/>
    </source>
</evidence>
<keyword evidence="6 8" id="KW-0472">Membrane</keyword>
<dbReference type="InterPro" id="IPR032880">
    <property type="entry name" value="CSC1/OSCA1-like_N"/>
</dbReference>
<proteinExistence type="inferred from homology"/>
<evidence type="ECO:0000259" key="10">
    <source>
        <dbReference type="Pfam" id="PF02714"/>
    </source>
</evidence>
<feature type="domain" description="CSC1/OSCA1-like cytosolic" evidence="12">
    <location>
        <begin position="223"/>
        <end position="405"/>
    </location>
</feature>
<evidence type="ECO:0000256" key="9">
    <source>
        <dbReference type="SAM" id="SignalP"/>
    </source>
</evidence>
<dbReference type="Proteomes" id="UP000472264">
    <property type="component" value="Chromosome 1"/>
</dbReference>
<evidence type="ECO:0000256" key="6">
    <source>
        <dbReference type="ARBA" id="ARBA00023136"/>
    </source>
</evidence>